<reference evidence="2 3" key="1">
    <citation type="journal article" date="2011" name="Proc. Natl. Acad. Sci. U.S.A.">
        <title>Comparative genomics of xylose-fermenting fungi for enhanced biofuel production.</title>
        <authorList>
            <person name="Wohlbach D.J."/>
            <person name="Kuo A."/>
            <person name="Sato T.K."/>
            <person name="Potts K.M."/>
            <person name="Salamov A.A."/>
            <person name="LaButti K.M."/>
            <person name="Sun H."/>
            <person name="Clum A."/>
            <person name="Pangilinan J.L."/>
            <person name="Lindquist E.A."/>
            <person name="Lucas S."/>
            <person name="Lapidus A."/>
            <person name="Jin M."/>
            <person name="Gunawan C."/>
            <person name="Balan V."/>
            <person name="Dale B.E."/>
            <person name="Jeffries T.W."/>
            <person name="Zinkel R."/>
            <person name="Barry K.W."/>
            <person name="Grigoriev I.V."/>
            <person name="Gasch A.P."/>
        </authorList>
    </citation>
    <scope>NUCLEOTIDE SEQUENCE [LARGE SCALE GENOMIC DNA]</scope>
    <source>
        <strain evidence="3">NRRL Y-27907 / 11-Y1</strain>
    </source>
</reference>
<accession>G3ATQ6</accession>
<organism evidence="3">
    <name type="scientific">Spathaspora passalidarum (strain NRRL Y-27907 / 11-Y1)</name>
    <dbReference type="NCBI Taxonomy" id="619300"/>
    <lineage>
        <taxon>Eukaryota</taxon>
        <taxon>Fungi</taxon>
        <taxon>Dikarya</taxon>
        <taxon>Ascomycota</taxon>
        <taxon>Saccharomycotina</taxon>
        <taxon>Pichiomycetes</taxon>
        <taxon>Debaryomycetaceae</taxon>
        <taxon>Spathaspora</taxon>
    </lineage>
</organism>
<keyword evidence="3" id="KW-1185">Reference proteome</keyword>
<dbReference type="RefSeq" id="XP_007377253.1">
    <property type="nucleotide sequence ID" value="XM_007377191.1"/>
</dbReference>
<sequence length="365" mass="41580">MNMDKENAVSNALKQLSINKQKSPTLDDHLDLIHTTQEEIQAQLHNIEVQSTQTSVDLAQLFDRSKNNNQNLNRLLENVVAYSKEVMTEGNATKADMNRIFDKLEQLETVGKEETGEVANMVKGLLEALNKQYKEVGGNTVREVKEFHSGLKQSFQCEVGDIGASLSGIKDISEELKSGIKKNKDTLDSLTEKIPNVEHISDPIVREIKSLNSNSEATLQKILDRIAQLEKPQNYQEQFNLILSKLSKFEETRAEQDNKRQIELTNKQQELESKISHLENKYSTLCNSYTQKFHEYQQLNEKYTTLVKQIETLDVPTDMTRLKKVRQFHSSTPTTNFSAKQKRIASTPVPRSADSDFINNSDEGF</sequence>
<feature type="compositionally biased region" description="Polar residues" evidence="1">
    <location>
        <begin position="329"/>
        <end position="339"/>
    </location>
</feature>
<evidence type="ECO:0000313" key="2">
    <source>
        <dbReference type="EMBL" id="EGW30282.1"/>
    </source>
</evidence>
<dbReference type="OMA" id="NESHTTN"/>
<evidence type="ECO:0000256" key="1">
    <source>
        <dbReference type="SAM" id="MobiDB-lite"/>
    </source>
</evidence>
<dbReference type="EMBL" id="GL996505">
    <property type="protein sequence ID" value="EGW30282.1"/>
    <property type="molecule type" value="Genomic_DNA"/>
</dbReference>
<feature type="region of interest" description="Disordered" evidence="1">
    <location>
        <begin position="329"/>
        <end position="365"/>
    </location>
</feature>
<dbReference type="OrthoDB" id="4082794at2759"/>
<gene>
    <name evidence="2" type="ORF">SPAPADRAFT_52382</name>
</gene>
<dbReference type="KEGG" id="spaa:SPAPADRAFT_52382"/>
<dbReference type="HOGENOM" id="CLU_759031_0_0_1"/>
<dbReference type="eggNOG" id="ENOG502RQ1S">
    <property type="taxonomic scope" value="Eukaryota"/>
</dbReference>
<dbReference type="AlphaFoldDB" id="G3ATQ6"/>
<evidence type="ECO:0000313" key="3">
    <source>
        <dbReference type="Proteomes" id="UP000000709"/>
    </source>
</evidence>
<proteinExistence type="predicted"/>
<protein>
    <submittedName>
        <fullName evidence="2">Uncharacterized protein</fullName>
    </submittedName>
</protein>
<dbReference type="GeneID" id="18871671"/>
<dbReference type="InParanoid" id="G3ATQ6"/>
<dbReference type="Proteomes" id="UP000000709">
    <property type="component" value="Unassembled WGS sequence"/>
</dbReference>
<name>G3ATQ6_SPAPN</name>